<proteinExistence type="predicted"/>
<accession>A0A815QVG5</accession>
<protein>
    <submittedName>
        <fullName evidence="3">Uncharacterized protein</fullName>
    </submittedName>
</protein>
<gene>
    <name evidence="3" type="ORF">EDS130_LOCUS40535</name>
    <name evidence="2" type="ORF">XAT740_LOCUS33496</name>
</gene>
<name>A0A815QVG5_ADIRI</name>
<organism evidence="3 5">
    <name type="scientific">Adineta ricciae</name>
    <name type="common">Rotifer</name>
    <dbReference type="NCBI Taxonomy" id="249248"/>
    <lineage>
        <taxon>Eukaryota</taxon>
        <taxon>Metazoa</taxon>
        <taxon>Spiralia</taxon>
        <taxon>Gnathifera</taxon>
        <taxon>Rotifera</taxon>
        <taxon>Eurotatoria</taxon>
        <taxon>Bdelloidea</taxon>
        <taxon>Adinetida</taxon>
        <taxon>Adinetidae</taxon>
        <taxon>Adineta</taxon>
    </lineage>
</organism>
<feature type="region of interest" description="Disordered" evidence="1">
    <location>
        <begin position="311"/>
        <end position="333"/>
    </location>
</feature>
<evidence type="ECO:0000313" key="3">
    <source>
        <dbReference type="EMBL" id="CAF1467055.1"/>
    </source>
</evidence>
<dbReference type="Proteomes" id="UP000663852">
    <property type="component" value="Unassembled WGS sequence"/>
</dbReference>
<evidence type="ECO:0000313" key="2">
    <source>
        <dbReference type="EMBL" id="CAF1389001.1"/>
    </source>
</evidence>
<dbReference type="EMBL" id="CAJNOJ010000492">
    <property type="protein sequence ID" value="CAF1467055.1"/>
    <property type="molecule type" value="Genomic_DNA"/>
</dbReference>
<keyword evidence="4" id="KW-1185">Reference proteome</keyword>
<evidence type="ECO:0000313" key="5">
    <source>
        <dbReference type="Proteomes" id="UP000663852"/>
    </source>
</evidence>
<dbReference type="AlphaFoldDB" id="A0A815QVG5"/>
<evidence type="ECO:0000313" key="4">
    <source>
        <dbReference type="Proteomes" id="UP000663828"/>
    </source>
</evidence>
<sequence length="333" mass="38632">MEKADGLLRMDTFAYRGKNYEVPIFDDNAPPIILKASASAISLPNTSPILRCINSIWNLKEFSCPRHPISLGILNTDELNAYTKPDAVRVLDMPIKMPDCDEYRLPRTFSQFTGVIQRIIDVEHRINPQHADYYAYLTIDQRWVKPGTLQREAPCHVDGFQGARWNPKCRINHTYTVSDVLPTAYYIQPFDFSLLDECIHDFFWEMNAQVADTNEVHRWQPQPAEITLMDCYTVHRGVENTSSSPVFRTWLRLSFEERRRVFDRLGNAHNPFFDYNWTMVDRDIEQLGLCAYRTTSDPSLRVFPWQDLSGNPLPPGVPKTKPQLRKTTDESVK</sequence>
<comment type="caution">
    <text evidence="3">The sequence shown here is derived from an EMBL/GenBank/DDBJ whole genome shotgun (WGS) entry which is preliminary data.</text>
</comment>
<dbReference type="Proteomes" id="UP000663828">
    <property type="component" value="Unassembled WGS sequence"/>
</dbReference>
<evidence type="ECO:0000256" key="1">
    <source>
        <dbReference type="SAM" id="MobiDB-lite"/>
    </source>
</evidence>
<reference evidence="3" key="1">
    <citation type="submission" date="2021-02" db="EMBL/GenBank/DDBJ databases">
        <authorList>
            <person name="Nowell W R."/>
        </authorList>
    </citation>
    <scope>NUCLEOTIDE SEQUENCE</scope>
</reference>
<dbReference type="OrthoDB" id="10430304at2759"/>
<dbReference type="EMBL" id="CAJNOR010003201">
    <property type="protein sequence ID" value="CAF1389001.1"/>
    <property type="molecule type" value="Genomic_DNA"/>
</dbReference>